<reference evidence="1 2" key="1">
    <citation type="submission" date="2023-08" db="EMBL/GenBank/DDBJ databases">
        <title>Black Yeasts Isolated from many extreme environments.</title>
        <authorList>
            <person name="Coleine C."/>
            <person name="Stajich J.E."/>
            <person name="Selbmann L."/>
        </authorList>
    </citation>
    <scope>NUCLEOTIDE SEQUENCE [LARGE SCALE GENOMIC DNA]</scope>
    <source>
        <strain evidence="1 2">CCFEE 5935</strain>
    </source>
</reference>
<evidence type="ECO:0000313" key="2">
    <source>
        <dbReference type="Proteomes" id="UP001337655"/>
    </source>
</evidence>
<keyword evidence="2" id="KW-1185">Reference proteome</keyword>
<organism evidence="1 2">
    <name type="scientific">Saxophila tyrrhenica</name>
    <dbReference type="NCBI Taxonomy" id="1690608"/>
    <lineage>
        <taxon>Eukaryota</taxon>
        <taxon>Fungi</taxon>
        <taxon>Dikarya</taxon>
        <taxon>Ascomycota</taxon>
        <taxon>Pezizomycotina</taxon>
        <taxon>Dothideomycetes</taxon>
        <taxon>Dothideomycetidae</taxon>
        <taxon>Mycosphaerellales</taxon>
        <taxon>Extremaceae</taxon>
        <taxon>Saxophila</taxon>
    </lineage>
</organism>
<name>A0AAV9P983_9PEZI</name>
<accession>A0AAV9P983</accession>
<gene>
    <name evidence="1" type="ORF">LTR77_006155</name>
</gene>
<dbReference type="AlphaFoldDB" id="A0AAV9P983"/>
<protein>
    <submittedName>
        <fullName evidence="1">Uncharacterized protein</fullName>
    </submittedName>
</protein>
<dbReference type="EMBL" id="JAVRRT010000009">
    <property type="protein sequence ID" value="KAK5168846.1"/>
    <property type="molecule type" value="Genomic_DNA"/>
</dbReference>
<dbReference type="Proteomes" id="UP001337655">
    <property type="component" value="Unassembled WGS sequence"/>
</dbReference>
<sequence>MDGVVLPSTTTTPPNSQTSGSIVLNLPYELRQRILRYATHRHEGWFDIQSTKVSQDMKFRSGSLCAIFAVSRSLRDEALEAFYSINSFLWTIEVDNETRSDPCDYPKHSSEAQADREAWRNVLPTLLSTLCEKMDGGRRLRTLWIKITTKRIQRRPIWFNADQQAALQVLWDFQVRGKAKVFSASAYRAAIKPLDLEHKMKA</sequence>
<proteinExistence type="predicted"/>
<dbReference type="GeneID" id="89927495"/>
<comment type="caution">
    <text evidence="1">The sequence shown here is derived from an EMBL/GenBank/DDBJ whole genome shotgun (WGS) entry which is preliminary data.</text>
</comment>
<evidence type="ECO:0000313" key="1">
    <source>
        <dbReference type="EMBL" id="KAK5168846.1"/>
    </source>
</evidence>
<dbReference type="RefSeq" id="XP_064658312.1">
    <property type="nucleotide sequence ID" value="XM_064803397.1"/>
</dbReference>